<accession>A0AAV1HRX3</accession>
<dbReference type="InterPro" id="IPR023801">
    <property type="entry name" value="His_deacetylse_dom"/>
</dbReference>
<evidence type="ECO:0000313" key="3">
    <source>
        <dbReference type="Proteomes" id="UP001314263"/>
    </source>
</evidence>
<gene>
    <name evidence="2" type="ORF">CVIRNUC_000980</name>
</gene>
<comment type="caution">
    <text evidence="2">The sequence shown here is derived from an EMBL/GenBank/DDBJ whole genome shotgun (WGS) entry which is preliminary data.</text>
</comment>
<dbReference type="Gene3D" id="3.40.800.20">
    <property type="entry name" value="Histone deacetylase domain"/>
    <property type="match status" value="1"/>
</dbReference>
<dbReference type="Pfam" id="PF00850">
    <property type="entry name" value="Hist_deacetyl"/>
    <property type="match status" value="1"/>
</dbReference>
<dbReference type="PROSITE" id="PS51257">
    <property type="entry name" value="PROKAR_LIPOPROTEIN"/>
    <property type="match status" value="1"/>
</dbReference>
<keyword evidence="3" id="KW-1185">Reference proteome</keyword>
<name>A0AAV1HRX3_9CHLO</name>
<dbReference type="PANTHER" id="PTHR10625">
    <property type="entry name" value="HISTONE DEACETYLASE HDAC1-RELATED"/>
    <property type="match status" value="1"/>
</dbReference>
<dbReference type="SUPFAM" id="SSF52768">
    <property type="entry name" value="Arginase/deacetylase"/>
    <property type="match status" value="1"/>
</dbReference>
<dbReference type="EMBL" id="CAUYUE010000002">
    <property type="protein sequence ID" value="CAK0738008.1"/>
    <property type="molecule type" value="Genomic_DNA"/>
</dbReference>
<dbReference type="InterPro" id="IPR023696">
    <property type="entry name" value="Ureohydrolase_dom_sf"/>
</dbReference>
<dbReference type="Proteomes" id="UP001314263">
    <property type="component" value="Unassembled WGS sequence"/>
</dbReference>
<dbReference type="GO" id="GO:0004407">
    <property type="term" value="F:histone deacetylase activity"/>
    <property type="evidence" value="ECO:0007669"/>
    <property type="project" value="TreeGrafter"/>
</dbReference>
<sequence>MHGVRITRTELAWLHSTLQSCGKPTRNVQVAATALQPLSTDAERPQLFYISTPAPSHDRLGHPECAARGAAILDALQANKLTPQALPGQLVHMTDFKKATADDICAVHERSYVLGLEKLAARGRDDIVDAGAPTYITSTSFNDALQAAGAAMALVDAVVEGSSASHPAPAGFAICRPPGHHAVPKGPMGFCLFGSICIAAKHAQQFHGLKRVMIFDFDVHHGNGTNDIFYGDKDVLFVSTHQQGSYPGTGKLSEVGEGDGEGTSINLPLPGDSGDSAIMAVFDELVGPAAQRFKPDIILVSAGYDAHWRDPLATLQMRSSTYHRLTSKIKALADELAGGRCVFLLEGGYDLQGLGESVSETFRALLGLESVDGFNADLLRDEPTDKVKRLIAEARSIHSL</sequence>
<evidence type="ECO:0000313" key="2">
    <source>
        <dbReference type="EMBL" id="CAK0738008.1"/>
    </source>
</evidence>
<proteinExistence type="predicted"/>
<dbReference type="InterPro" id="IPR037138">
    <property type="entry name" value="His_deacetylse_dom_sf"/>
</dbReference>
<dbReference type="GO" id="GO:0000118">
    <property type="term" value="C:histone deacetylase complex"/>
    <property type="evidence" value="ECO:0007669"/>
    <property type="project" value="TreeGrafter"/>
</dbReference>
<dbReference type="GO" id="GO:0005737">
    <property type="term" value="C:cytoplasm"/>
    <property type="evidence" value="ECO:0007669"/>
    <property type="project" value="TreeGrafter"/>
</dbReference>
<reference evidence="2 3" key="1">
    <citation type="submission" date="2023-10" db="EMBL/GenBank/DDBJ databases">
        <authorList>
            <person name="Maclean D."/>
            <person name="Macfadyen A."/>
        </authorList>
    </citation>
    <scope>NUCLEOTIDE SEQUENCE [LARGE SCALE GENOMIC DNA]</scope>
</reference>
<dbReference type="PRINTS" id="PR01270">
    <property type="entry name" value="HDASUPER"/>
</dbReference>
<feature type="domain" description="Histone deacetylase" evidence="1">
    <location>
        <begin position="62"/>
        <end position="364"/>
    </location>
</feature>
<dbReference type="PANTHER" id="PTHR10625:SF11">
    <property type="entry name" value="HISTONE DEACETYLASE 14, CHLOROPLASTIC"/>
    <property type="match status" value="1"/>
</dbReference>
<protein>
    <recommendedName>
        <fullName evidence="1">Histone deacetylase domain-containing protein</fullName>
    </recommendedName>
</protein>
<dbReference type="AlphaFoldDB" id="A0AAV1HRX3"/>
<dbReference type="InterPro" id="IPR000286">
    <property type="entry name" value="HDACs"/>
</dbReference>
<dbReference type="GO" id="GO:0040029">
    <property type="term" value="P:epigenetic regulation of gene expression"/>
    <property type="evidence" value="ECO:0007669"/>
    <property type="project" value="TreeGrafter"/>
</dbReference>
<evidence type="ECO:0000259" key="1">
    <source>
        <dbReference type="Pfam" id="PF00850"/>
    </source>
</evidence>
<organism evidence="2 3">
    <name type="scientific">Coccomyxa viridis</name>
    <dbReference type="NCBI Taxonomy" id="1274662"/>
    <lineage>
        <taxon>Eukaryota</taxon>
        <taxon>Viridiplantae</taxon>
        <taxon>Chlorophyta</taxon>
        <taxon>core chlorophytes</taxon>
        <taxon>Trebouxiophyceae</taxon>
        <taxon>Trebouxiophyceae incertae sedis</taxon>
        <taxon>Coccomyxaceae</taxon>
        <taxon>Coccomyxa</taxon>
    </lineage>
</organism>
<dbReference type="CDD" id="cd09992">
    <property type="entry name" value="HDAC_classII"/>
    <property type="match status" value="1"/>
</dbReference>